<dbReference type="GO" id="GO:0006269">
    <property type="term" value="P:DNA replication, synthesis of primer"/>
    <property type="evidence" value="ECO:0007669"/>
    <property type="project" value="UniProtKB-UniRule"/>
</dbReference>
<comment type="catalytic activity">
    <reaction evidence="12">
        <text>ssDNA + n NTP = ssDNA/pppN(pN)n-1 hybrid + (n-1) diphosphate.</text>
        <dbReference type="EC" id="2.7.7.101"/>
    </reaction>
</comment>
<evidence type="ECO:0000256" key="6">
    <source>
        <dbReference type="ARBA" id="ARBA00022723"/>
    </source>
</evidence>
<proteinExistence type="inferred from homology"/>
<evidence type="ECO:0000313" key="17">
    <source>
        <dbReference type="Proteomes" id="UP001056381"/>
    </source>
</evidence>
<dbReference type="InterPro" id="IPR013264">
    <property type="entry name" value="DNAG_N"/>
</dbReference>
<evidence type="ECO:0000256" key="12">
    <source>
        <dbReference type="HAMAP-Rule" id="MF_00974"/>
    </source>
</evidence>
<dbReference type="PANTHER" id="PTHR30313">
    <property type="entry name" value="DNA PRIMASE"/>
    <property type="match status" value="1"/>
</dbReference>
<dbReference type="Gene3D" id="3.40.1360.10">
    <property type="match status" value="1"/>
</dbReference>
<evidence type="ECO:0000256" key="10">
    <source>
        <dbReference type="ARBA" id="ARBA00023125"/>
    </source>
</evidence>
<keyword evidence="17" id="KW-1185">Reference proteome</keyword>
<dbReference type="AlphaFoldDB" id="A0A9Q8TYH9"/>
<dbReference type="Pfam" id="PF08275">
    <property type="entry name" value="DNAG_N"/>
    <property type="match status" value="1"/>
</dbReference>
<keyword evidence="7 14" id="KW-0863">Zinc-finger</keyword>
<keyword evidence="6 13" id="KW-0479">Metal-binding</keyword>
<dbReference type="InterPro" id="IPR006171">
    <property type="entry name" value="TOPRIM_dom"/>
</dbReference>
<evidence type="ECO:0000259" key="15">
    <source>
        <dbReference type="PROSITE" id="PS50880"/>
    </source>
</evidence>
<dbReference type="InterPro" id="IPR037068">
    <property type="entry name" value="DNA_primase_core_N_sf"/>
</dbReference>
<gene>
    <name evidence="12 16" type="primary">dnaG</name>
    <name evidence="16" type="ORF">M9B40_00420</name>
</gene>
<evidence type="ECO:0000256" key="2">
    <source>
        <dbReference type="ARBA" id="ARBA00022515"/>
    </source>
</evidence>
<feature type="zinc finger region" description="CHC2-type" evidence="14">
    <location>
        <begin position="40"/>
        <end position="65"/>
    </location>
</feature>
<evidence type="ECO:0000256" key="8">
    <source>
        <dbReference type="ARBA" id="ARBA00022833"/>
    </source>
</evidence>
<accession>A0A9Q8TYH9</accession>
<dbReference type="Pfam" id="PF01807">
    <property type="entry name" value="Zn_ribbon_DnaG"/>
    <property type="match status" value="1"/>
</dbReference>
<dbReference type="Gene3D" id="3.90.980.10">
    <property type="entry name" value="DNA primase, catalytic core, N-terminal domain"/>
    <property type="match status" value="1"/>
</dbReference>
<name>A0A9Q8TYH9_9GAMM</name>
<keyword evidence="5 12" id="KW-0235">DNA replication</keyword>
<comment type="cofactor">
    <cofactor evidence="13 14">
        <name>Zn(2+)</name>
        <dbReference type="ChEBI" id="CHEBI:29105"/>
    </cofactor>
    <text evidence="13 14">Binds 1 zinc ion per monomer.</text>
</comment>
<dbReference type="Gene3D" id="3.90.580.10">
    <property type="entry name" value="Zinc finger, CHC2-type domain"/>
    <property type="match status" value="1"/>
</dbReference>
<dbReference type="InterPro" id="IPR006295">
    <property type="entry name" value="DNA_primase_DnaG"/>
</dbReference>
<dbReference type="CDD" id="cd03364">
    <property type="entry name" value="TOPRIM_DnaG_primases"/>
    <property type="match status" value="1"/>
</dbReference>
<evidence type="ECO:0000256" key="5">
    <source>
        <dbReference type="ARBA" id="ARBA00022705"/>
    </source>
</evidence>
<evidence type="ECO:0000256" key="1">
    <source>
        <dbReference type="ARBA" id="ARBA00022478"/>
    </source>
</evidence>
<dbReference type="GO" id="GO:0008270">
    <property type="term" value="F:zinc ion binding"/>
    <property type="evidence" value="ECO:0007669"/>
    <property type="project" value="UniProtKB-KW"/>
</dbReference>
<evidence type="ECO:0000256" key="13">
    <source>
        <dbReference type="PIRNR" id="PIRNR002811"/>
    </source>
</evidence>
<dbReference type="GO" id="GO:0003899">
    <property type="term" value="F:DNA-directed RNA polymerase activity"/>
    <property type="evidence" value="ECO:0007669"/>
    <property type="project" value="UniProtKB-UniRule"/>
</dbReference>
<dbReference type="Proteomes" id="UP001056381">
    <property type="component" value="Chromosome"/>
</dbReference>
<evidence type="ECO:0000256" key="11">
    <source>
        <dbReference type="ARBA" id="ARBA00023163"/>
    </source>
</evidence>
<dbReference type="PIRSF" id="PIRSF002811">
    <property type="entry name" value="DnaG"/>
    <property type="match status" value="1"/>
</dbReference>
<comment type="similarity">
    <text evidence="12 13">Belongs to the DnaG primase family.</text>
</comment>
<feature type="domain" description="Toprim" evidence="15">
    <location>
        <begin position="250"/>
        <end position="332"/>
    </location>
</feature>
<keyword evidence="4 12" id="KW-0548">Nucleotidyltransferase</keyword>
<dbReference type="InterPro" id="IPR036977">
    <property type="entry name" value="DNA_primase_Znf_CHC2"/>
</dbReference>
<comment type="function">
    <text evidence="12 13">RNA polymerase that catalyzes the synthesis of short RNA molecules used as primers for DNA polymerase during DNA replication.</text>
</comment>
<dbReference type="Pfam" id="PF13155">
    <property type="entry name" value="Toprim_2"/>
    <property type="match status" value="1"/>
</dbReference>
<dbReference type="InterPro" id="IPR050219">
    <property type="entry name" value="DnaG_primase"/>
</dbReference>
<dbReference type="HAMAP" id="MF_00974">
    <property type="entry name" value="DNA_primase_DnaG"/>
    <property type="match status" value="1"/>
</dbReference>
<dbReference type="EMBL" id="CP097966">
    <property type="protein sequence ID" value="URQ63264.1"/>
    <property type="molecule type" value="Genomic_DNA"/>
</dbReference>
<dbReference type="GO" id="GO:0005737">
    <property type="term" value="C:cytoplasm"/>
    <property type="evidence" value="ECO:0007669"/>
    <property type="project" value="TreeGrafter"/>
</dbReference>
<dbReference type="SMART" id="SM00493">
    <property type="entry name" value="TOPRIM"/>
    <property type="match status" value="1"/>
</dbReference>
<keyword evidence="11 12" id="KW-0804">Transcription</keyword>
<dbReference type="NCBIfam" id="TIGR01391">
    <property type="entry name" value="dnaG"/>
    <property type="match status" value="1"/>
</dbReference>
<comment type="subunit">
    <text evidence="12">Monomer. Interacts with DnaB.</text>
</comment>
<keyword evidence="8 13" id="KW-0862">Zinc</keyword>
<keyword evidence="10 12" id="KW-0238">DNA-binding</keyword>
<keyword evidence="3 12" id="KW-0808">Transferase</keyword>
<reference evidence="16" key="1">
    <citation type="submission" date="2022-05" db="EMBL/GenBank/DDBJ databases">
        <title>Single-amplified genomics reveal most streamlined microbe among free-living bacteria.</title>
        <authorList>
            <person name="Roda-Garcia J."/>
            <person name="Haro-Moreno J.M."/>
            <person name="Rodriguez-Valera F."/>
            <person name="Almagro-Moreno S."/>
            <person name="Lopez-Perez M."/>
        </authorList>
    </citation>
    <scope>NUCLEOTIDE SEQUENCE</scope>
    <source>
        <strain evidence="16">TMED112-D2-2</strain>
    </source>
</reference>
<dbReference type="SUPFAM" id="SSF57783">
    <property type="entry name" value="Zinc beta-ribbon"/>
    <property type="match status" value="1"/>
</dbReference>
<dbReference type="GO" id="GO:1990077">
    <property type="term" value="C:primosome complex"/>
    <property type="evidence" value="ECO:0007669"/>
    <property type="project" value="UniProtKB-KW"/>
</dbReference>
<dbReference type="InterPro" id="IPR030846">
    <property type="entry name" value="DnaG_bac"/>
</dbReference>
<protein>
    <recommendedName>
        <fullName evidence="12 13">DNA primase</fullName>
        <ecNumber evidence="12">2.7.7.101</ecNumber>
    </recommendedName>
</protein>
<dbReference type="SUPFAM" id="SSF56731">
    <property type="entry name" value="DNA primase core"/>
    <property type="match status" value="1"/>
</dbReference>
<dbReference type="Pfam" id="PF10410">
    <property type="entry name" value="DnaB_bind"/>
    <property type="match status" value="1"/>
</dbReference>
<organism evidence="16 17">
    <name type="scientific">SAR86 cluster bacterium</name>
    <dbReference type="NCBI Taxonomy" id="2030880"/>
    <lineage>
        <taxon>Bacteria</taxon>
        <taxon>Pseudomonadati</taxon>
        <taxon>Pseudomonadota</taxon>
        <taxon>Gammaproteobacteria</taxon>
        <taxon>SAR86 cluster</taxon>
    </lineage>
</organism>
<dbReference type="GO" id="GO:0003677">
    <property type="term" value="F:DNA binding"/>
    <property type="evidence" value="ECO:0007669"/>
    <property type="project" value="UniProtKB-KW"/>
</dbReference>
<dbReference type="InterPro" id="IPR002694">
    <property type="entry name" value="Znf_CHC2"/>
</dbReference>
<evidence type="ECO:0000256" key="4">
    <source>
        <dbReference type="ARBA" id="ARBA00022695"/>
    </source>
</evidence>
<evidence type="ECO:0000256" key="3">
    <source>
        <dbReference type="ARBA" id="ARBA00022679"/>
    </source>
</evidence>
<evidence type="ECO:0000313" key="16">
    <source>
        <dbReference type="EMBL" id="URQ63264.1"/>
    </source>
</evidence>
<dbReference type="PROSITE" id="PS50880">
    <property type="entry name" value="TOPRIM"/>
    <property type="match status" value="1"/>
</dbReference>
<dbReference type="FunFam" id="3.40.1360.10:FF:000002">
    <property type="entry name" value="DNA primase"/>
    <property type="match status" value="1"/>
</dbReference>
<comment type="caution">
    <text evidence="12">Lacks conserved residue(s) required for the propagation of feature annotation.</text>
</comment>
<keyword evidence="1 12" id="KW-0240">DNA-directed RNA polymerase</keyword>
<dbReference type="GO" id="GO:0000428">
    <property type="term" value="C:DNA-directed RNA polymerase complex"/>
    <property type="evidence" value="ECO:0007669"/>
    <property type="project" value="UniProtKB-KW"/>
</dbReference>
<dbReference type="SMART" id="SM00400">
    <property type="entry name" value="ZnF_CHCC"/>
    <property type="match status" value="1"/>
</dbReference>
<dbReference type="PANTHER" id="PTHR30313:SF2">
    <property type="entry name" value="DNA PRIMASE"/>
    <property type="match status" value="1"/>
</dbReference>
<sequence length="578" mass="66009">MSKSIPREFIDKLIEMSDIVGIIGTYVDLRQSSGQYRSKCPFHDGDNITTFSVSPQKGIYHCFKCNEGGNVISFLMKYLSLDFIEAVEKLAEINHVEIPRTATKQGPDNSKFFEINKLVANEYFSYLKNEPASVEYLKKRGLTGETAKDFLIGFAPKVQSQLIEKLREKFDDELLIKSGSFGKGENGLYPFFRNRITFPIFNTKENVIGFGGRSIDEQMPKYLNSKESNFFQKKRELYGFNKARQDKELDFFLVTEGYMDVIMLNQNGVNNAVASLGTAFSLYHLENLFKFKNKIIFCFDSDEAGLKAAWRSLNQCINKIYADRTIRFLFLPAGEDPDSFILKNGKEEFLKKAANALVLENFVFQYLKRGKNLESPEDIRLISHELQNLTKNIEADILKETLVNKISKELGVSKEALVAIKKSAPKANAQLVEEPSRAKTDKSFLLFIYIYSNFKDSITEKGALNFVMNSEEGVLAAVKKVINSISNGSTEHTESALYTEAEMLNLKLSEDDALQEFQRVSDEVQLKYDKNFLNEMKKLAKDRKLSFERKENLQKTLNLSDNISTQEEELIKLLNDYA</sequence>
<dbReference type="InterPro" id="IPR034151">
    <property type="entry name" value="TOPRIM_DnaG_bac"/>
</dbReference>
<keyword evidence="2 12" id="KW-0639">Primosome</keyword>
<dbReference type="InterPro" id="IPR019475">
    <property type="entry name" value="DNA_primase_DnaB-bd"/>
</dbReference>
<dbReference type="EC" id="2.7.7.101" evidence="12"/>
<evidence type="ECO:0000256" key="7">
    <source>
        <dbReference type="ARBA" id="ARBA00022771"/>
    </source>
</evidence>
<evidence type="ECO:0000256" key="14">
    <source>
        <dbReference type="PIRSR" id="PIRSR002811-1"/>
    </source>
</evidence>
<evidence type="ECO:0000256" key="9">
    <source>
        <dbReference type="ARBA" id="ARBA00022842"/>
    </source>
</evidence>
<keyword evidence="9" id="KW-0460">Magnesium</keyword>